<dbReference type="HOGENOM" id="CLU_279131_0_0_1"/>
<feature type="region of interest" description="Disordered" evidence="7">
    <location>
        <begin position="1200"/>
        <end position="1222"/>
    </location>
</feature>
<dbReference type="GO" id="GO:0051301">
    <property type="term" value="P:cell division"/>
    <property type="evidence" value="ECO:0007669"/>
    <property type="project" value="UniProtKB-KW"/>
</dbReference>
<sequence length="1222" mass="134726">METNAFASLAKFNLPTGSRLLTASCCPDKDLVLLISRLGGVDRMSLWNSNQGLKVWDADVGDDNSSTHILGLSWSPDVPTSLKTGTAHSILRTLPLLDNFQEESEKLTVTDLFAFQGSQTHPSPKPLLPDFIDDWPTLSSDSVTASISSPSQNKLESTKEILDEKDHSNLDSILLATDNLGHLYCFLDGTFPLGVIYLRSDASFASILKHPLRPTLFGHFQTSLGKSIHTQIHSLIVDIPSFGERKVRDLAILSSTTRELVWYIMRVVKEMRAIWFGSESTSGARELGPKWVRALEAKQKDQFGLEEPTPILDLTCLLTTGRPSDSLLDFLASGEQMSERGIQKWESTMTEALVKLRDFSEKKVAPAYQRLHLVLEELQGWAKLSQYSLFELPSEDLNFCVESASRGIVVASWLAAISRRELSRFREFVLWLRFEINNINSLNDNISRHDILEVNNYFKAGLVVSSIDKWFLGPVPRFRPEDLGIPEHGVSSLAPMIERARIVATKPLVWQGNVIHKDLGHLDRNLDALIHDLAVRCRRIFSCAAGQASGSATVSGGHGPGAGRSLASGNERKSSFSIHERTIMNKSGEILEHLVGSLLCGGHSPLLLVQFRFSIEASGLPLEIGVALLECHLPEEGQEESQPDIEILEADFFDDESVVIVYRLQTRETTLDYSDMNYQRFPWEGHVRLPDREDLMRDVLKSWKEGQLASVRTPIKRRRALAGCKDGVLPLPMPKSNPAASPSTVHHLQPKHASDEPSSRLSDVALRKKKNADAQAAFRARRANYIATLEETVTSLESVVLQLQDSCRESRHETQELRQENTRLRQEFRDREKVWRTLWQSRKADQGVGSDDVPPLPPPSIASHLQTSNMNPHIGSTQIHQYAEDDIAFRANESSACQVPFPGASANHGFPAPPLPYAEPDHAGDGASLNHRPSKYDTYPYPMAASGRDGRWHLHSSLHQTGSGGDQSPTLTTSEPFSSRFSGDEQKVALNSALDTAPYAFPNGERYGFNVGDSMPNSRSMSPTSSTPGSSSSTLAPPFQFTFPDTALGQERADFDYRRHSLPHGTEVTLHGGTADISLTGPAADVVRYRVGSRRFVASGDDRQLLPSLRPLSGSETGSQHDKASSDGDSTPYINGRRRARRDTLPSRSPSPIGPAPLSCTVAVIKAQAFGALRRTRARTKKSSEGAAKVAMDVLEARGIGIGVPPGGKRQRIEDDDSLLES</sequence>
<evidence type="ECO:0000313" key="9">
    <source>
        <dbReference type="EMBL" id="KIK06978.1"/>
    </source>
</evidence>
<proteinExistence type="predicted"/>
<dbReference type="STRING" id="1095629.A0A0C9YG11"/>
<evidence type="ECO:0000313" key="10">
    <source>
        <dbReference type="Proteomes" id="UP000054477"/>
    </source>
</evidence>
<evidence type="ECO:0000256" key="6">
    <source>
        <dbReference type="SAM" id="Coils"/>
    </source>
</evidence>
<dbReference type="InterPro" id="IPR046347">
    <property type="entry name" value="bZIP_sf"/>
</dbReference>
<feature type="region of interest" description="Disordered" evidence="7">
    <location>
        <begin position="1105"/>
        <end position="1157"/>
    </location>
</feature>
<dbReference type="PANTHER" id="PTHR13260">
    <property type="entry name" value="ANAPHASE PROMOTING COMPLEX SUBUNIT 4 APC4"/>
    <property type="match status" value="1"/>
</dbReference>
<feature type="region of interest" description="Disordered" evidence="7">
    <location>
        <begin position="911"/>
        <end position="931"/>
    </location>
</feature>
<dbReference type="PANTHER" id="PTHR13260:SF0">
    <property type="entry name" value="ANAPHASE-PROMOTING COMPLEX SUBUNIT 4"/>
    <property type="match status" value="1"/>
</dbReference>
<evidence type="ECO:0000256" key="4">
    <source>
        <dbReference type="ARBA" id="ARBA00022786"/>
    </source>
</evidence>
<dbReference type="Gene3D" id="1.20.5.170">
    <property type="match status" value="1"/>
</dbReference>
<feature type="region of interest" description="Disordered" evidence="7">
    <location>
        <begin position="1010"/>
        <end position="1040"/>
    </location>
</feature>
<dbReference type="Proteomes" id="UP000054477">
    <property type="component" value="Unassembled WGS sequence"/>
</dbReference>
<feature type="region of interest" description="Disordered" evidence="7">
    <location>
        <begin position="549"/>
        <end position="572"/>
    </location>
</feature>
<keyword evidence="2" id="KW-0132">Cell division</keyword>
<dbReference type="OrthoDB" id="10259843at2759"/>
<evidence type="ECO:0000256" key="1">
    <source>
        <dbReference type="ARBA" id="ARBA00016067"/>
    </source>
</evidence>
<feature type="compositionally biased region" description="Polar residues" evidence="7">
    <location>
        <begin position="957"/>
        <end position="980"/>
    </location>
</feature>
<dbReference type="SUPFAM" id="SSF57959">
    <property type="entry name" value="Leucine zipper domain"/>
    <property type="match status" value="1"/>
</dbReference>
<keyword evidence="3" id="KW-0498">Mitosis</keyword>
<evidence type="ECO:0000259" key="8">
    <source>
        <dbReference type="PROSITE" id="PS00036"/>
    </source>
</evidence>
<dbReference type="InterPro" id="IPR004827">
    <property type="entry name" value="bZIP"/>
</dbReference>
<gene>
    <name evidence="9" type="ORF">K443DRAFT_129546</name>
</gene>
<dbReference type="PROSITE" id="PS00036">
    <property type="entry name" value="BZIP_BASIC"/>
    <property type="match status" value="1"/>
</dbReference>
<feature type="compositionally biased region" description="Low complexity" evidence="7">
    <location>
        <begin position="1014"/>
        <end position="1034"/>
    </location>
</feature>
<accession>A0A0C9YG11</accession>
<keyword evidence="6" id="KW-0175">Coiled coil</keyword>
<dbReference type="SMART" id="SM00338">
    <property type="entry name" value="BRLZ"/>
    <property type="match status" value="1"/>
</dbReference>
<reference evidence="9 10" key="1">
    <citation type="submission" date="2014-04" db="EMBL/GenBank/DDBJ databases">
        <authorList>
            <consortium name="DOE Joint Genome Institute"/>
            <person name="Kuo A."/>
            <person name="Kohler A."/>
            <person name="Nagy L.G."/>
            <person name="Floudas D."/>
            <person name="Copeland A."/>
            <person name="Barry K.W."/>
            <person name="Cichocki N."/>
            <person name="Veneault-Fourrey C."/>
            <person name="LaButti K."/>
            <person name="Lindquist E.A."/>
            <person name="Lipzen A."/>
            <person name="Lundell T."/>
            <person name="Morin E."/>
            <person name="Murat C."/>
            <person name="Sun H."/>
            <person name="Tunlid A."/>
            <person name="Henrissat B."/>
            <person name="Grigoriev I.V."/>
            <person name="Hibbett D.S."/>
            <person name="Martin F."/>
            <person name="Nordberg H.P."/>
            <person name="Cantor M.N."/>
            <person name="Hua S.X."/>
        </authorList>
    </citation>
    <scope>NUCLEOTIDE SEQUENCE [LARGE SCALE GENOMIC DNA]</scope>
    <source>
        <strain evidence="9 10">LaAM-08-1</strain>
    </source>
</reference>
<protein>
    <recommendedName>
        <fullName evidence="1">Anaphase-promoting complex subunit 4</fullName>
    </recommendedName>
</protein>
<evidence type="ECO:0000256" key="7">
    <source>
        <dbReference type="SAM" id="MobiDB-lite"/>
    </source>
</evidence>
<feature type="coiled-coil region" evidence="6">
    <location>
        <begin position="786"/>
        <end position="827"/>
    </location>
</feature>
<feature type="region of interest" description="Disordered" evidence="7">
    <location>
        <begin position="727"/>
        <end position="760"/>
    </location>
</feature>
<evidence type="ECO:0000256" key="5">
    <source>
        <dbReference type="ARBA" id="ARBA00023306"/>
    </source>
</evidence>
<dbReference type="EMBL" id="KN838550">
    <property type="protein sequence ID" value="KIK06978.1"/>
    <property type="molecule type" value="Genomic_DNA"/>
</dbReference>
<evidence type="ECO:0000256" key="2">
    <source>
        <dbReference type="ARBA" id="ARBA00022618"/>
    </source>
</evidence>
<name>A0A0C9YG11_9AGAR</name>
<dbReference type="GO" id="GO:0034399">
    <property type="term" value="C:nuclear periphery"/>
    <property type="evidence" value="ECO:0007669"/>
    <property type="project" value="TreeGrafter"/>
</dbReference>
<reference evidence="10" key="2">
    <citation type="submission" date="2015-01" db="EMBL/GenBank/DDBJ databases">
        <title>Evolutionary Origins and Diversification of the Mycorrhizal Mutualists.</title>
        <authorList>
            <consortium name="DOE Joint Genome Institute"/>
            <consortium name="Mycorrhizal Genomics Consortium"/>
            <person name="Kohler A."/>
            <person name="Kuo A."/>
            <person name="Nagy L.G."/>
            <person name="Floudas D."/>
            <person name="Copeland A."/>
            <person name="Barry K.W."/>
            <person name="Cichocki N."/>
            <person name="Veneault-Fourrey C."/>
            <person name="LaButti K."/>
            <person name="Lindquist E.A."/>
            <person name="Lipzen A."/>
            <person name="Lundell T."/>
            <person name="Morin E."/>
            <person name="Murat C."/>
            <person name="Riley R."/>
            <person name="Ohm R."/>
            <person name="Sun H."/>
            <person name="Tunlid A."/>
            <person name="Henrissat B."/>
            <person name="Grigoriev I.V."/>
            <person name="Hibbett D.S."/>
            <person name="Martin F."/>
        </authorList>
    </citation>
    <scope>NUCLEOTIDE SEQUENCE [LARGE SCALE GENOMIC DNA]</scope>
    <source>
        <strain evidence="10">LaAM-08-1</strain>
    </source>
</reference>
<dbReference type="InterPro" id="IPR024789">
    <property type="entry name" value="APC4"/>
</dbReference>
<keyword evidence="5" id="KW-0131">Cell cycle</keyword>
<feature type="domain" description="BZIP" evidence="8">
    <location>
        <begin position="767"/>
        <end position="781"/>
    </location>
</feature>
<dbReference type="GO" id="GO:0003700">
    <property type="term" value="F:DNA-binding transcription factor activity"/>
    <property type="evidence" value="ECO:0007669"/>
    <property type="project" value="InterPro"/>
</dbReference>
<dbReference type="GO" id="GO:0070979">
    <property type="term" value="P:protein K11-linked ubiquitination"/>
    <property type="evidence" value="ECO:0007669"/>
    <property type="project" value="TreeGrafter"/>
</dbReference>
<keyword evidence="10" id="KW-1185">Reference proteome</keyword>
<dbReference type="GO" id="GO:0005680">
    <property type="term" value="C:anaphase-promoting complex"/>
    <property type="evidence" value="ECO:0007669"/>
    <property type="project" value="InterPro"/>
</dbReference>
<evidence type="ECO:0000256" key="3">
    <source>
        <dbReference type="ARBA" id="ARBA00022776"/>
    </source>
</evidence>
<dbReference type="InterPro" id="IPR024790">
    <property type="entry name" value="APC4_long_dom"/>
</dbReference>
<dbReference type="GO" id="GO:0031145">
    <property type="term" value="P:anaphase-promoting complex-dependent catabolic process"/>
    <property type="evidence" value="ECO:0007669"/>
    <property type="project" value="InterPro"/>
</dbReference>
<keyword evidence="4" id="KW-0833">Ubl conjugation pathway</keyword>
<dbReference type="AlphaFoldDB" id="A0A0C9YG11"/>
<feature type="region of interest" description="Disordered" evidence="7">
    <location>
        <begin position="954"/>
        <end position="980"/>
    </location>
</feature>
<organism evidence="9 10">
    <name type="scientific">Laccaria amethystina LaAM-08-1</name>
    <dbReference type="NCBI Taxonomy" id="1095629"/>
    <lineage>
        <taxon>Eukaryota</taxon>
        <taxon>Fungi</taxon>
        <taxon>Dikarya</taxon>
        <taxon>Basidiomycota</taxon>
        <taxon>Agaricomycotina</taxon>
        <taxon>Agaricomycetes</taxon>
        <taxon>Agaricomycetidae</taxon>
        <taxon>Agaricales</taxon>
        <taxon>Agaricineae</taxon>
        <taxon>Hydnangiaceae</taxon>
        <taxon>Laccaria</taxon>
    </lineage>
</organism>
<dbReference type="Pfam" id="PF12896">
    <property type="entry name" value="ANAPC4"/>
    <property type="match status" value="1"/>
</dbReference>